<dbReference type="EMBL" id="LRGB01000190">
    <property type="protein sequence ID" value="KZS20486.1"/>
    <property type="molecule type" value="Genomic_DNA"/>
</dbReference>
<dbReference type="AlphaFoldDB" id="A0A162RGD8"/>
<keyword evidence="2" id="KW-1185">Reference proteome</keyword>
<reference evidence="1 2" key="1">
    <citation type="submission" date="2016-03" db="EMBL/GenBank/DDBJ databases">
        <title>EvidentialGene: Evidence-directed Construction of Genes on Genomes.</title>
        <authorList>
            <person name="Gilbert D.G."/>
            <person name="Choi J.-H."/>
            <person name="Mockaitis K."/>
            <person name="Colbourne J."/>
            <person name="Pfrender M."/>
        </authorList>
    </citation>
    <scope>NUCLEOTIDE SEQUENCE [LARGE SCALE GENOMIC DNA]</scope>
    <source>
        <strain evidence="1 2">Xinb3</strain>
        <tissue evidence="1">Complete organism</tissue>
    </source>
</reference>
<organism evidence="1 2">
    <name type="scientific">Daphnia magna</name>
    <dbReference type="NCBI Taxonomy" id="35525"/>
    <lineage>
        <taxon>Eukaryota</taxon>
        <taxon>Metazoa</taxon>
        <taxon>Ecdysozoa</taxon>
        <taxon>Arthropoda</taxon>
        <taxon>Crustacea</taxon>
        <taxon>Branchiopoda</taxon>
        <taxon>Diplostraca</taxon>
        <taxon>Cladocera</taxon>
        <taxon>Anomopoda</taxon>
        <taxon>Daphniidae</taxon>
        <taxon>Daphnia</taxon>
    </lineage>
</organism>
<protein>
    <submittedName>
        <fullName evidence="1">Uncharacterized protein</fullName>
    </submittedName>
</protein>
<proteinExistence type="predicted"/>
<accession>A0A162RGD8</accession>
<comment type="caution">
    <text evidence="1">The sequence shown here is derived from an EMBL/GenBank/DDBJ whole genome shotgun (WGS) entry which is preliminary data.</text>
</comment>
<dbReference type="Proteomes" id="UP000076858">
    <property type="component" value="Unassembled WGS sequence"/>
</dbReference>
<evidence type="ECO:0000313" key="1">
    <source>
        <dbReference type="EMBL" id="KZS20486.1"/>
    </source>
</evidence>
<gene>
    <name evidence="1" type="ORF">APZ42_012897</name>
</gene>
<sequence>MSACASFRDCWRANKPNSFRPFIWRIAVDCTPDDAKHSKHRWGVDHLPPTVFTCP</sequence>
<evidence type="ECO:0000313" key="2">
    <source>
        <dbReference type="Proteomes" id="UP000076858"/>
    </source>
</evidence>
<name>A0A162RGD8_9CRUS</name>